<dbReference type="InterPro" id="IPR036397">
    <property type="entry name" value="RNaseH_sf"/>
</dbReference>
<dbReference type="NCBIfam" id="NF033563">
    <property type="entry name" value="transpos_IS30"/>
    <property type="match status" value="1"/>
</dbReference>
<evidence type="ECO:0000313" key="4">
    <source>
        <dbReference type="Proteomes" id="UP001205919"/>
    </source>
</evidence>
<dbReference type="InterPro" id="IPR001584">
    <property type="entry name" value="Integrase_cat-core"/>
</dbReference>
<organism evidence="3 4">
    <name type="scientific">Cloacibacillus evryensis</name>
    <dbReference type="NCBI Taxonomy" id="508460"/>
    <lineage>
        <taxon>Bacteria</taxon>
        <taxon>Thermotogati</taxon>
        <taxon>Synergistota</taxon>
        <taxon>Synergistia</taxon>
        <taxon>Synergistales</taxon>
        <taxon>Synergistaceae</taxon>
        <taxon>Cloacibacillus</taxon>
    </lineage>
</organism>
<evidence type="ECO:0000259" key="2">
    <source>
        <dbReference type="PROSITE" id="PS50994"/>
    </source>
</evidence>
<dbReference type="AlphaFoldDB" id="A0AAW5KAF0"/>
<dbReference type="InterPro" id="IPR051917">
    <property type="entry name" value="Transposase-Integrase"/>
</dbReference>
<keyword evidence="1" id="KW-0233">DNA recombination</keyword>
<dbReference type="GO" id="GO:0004803">
    <property type="term" value="F:transposase activity"/>
    <property type="evidence" value="ECO:0007669"/>
    <property type="project" value="TreeGrafter"/>
</dbReference>
<dbReference type="GO" id="GO:0006310">
    <property type="term" value="P:DNA recombination"/>
    <property type="evidence" value="ECO:0007669"/>
    <property type="project" value="UniProtKB-KW"/>
</dbReference>
<dbReference type="InterPro" id="IPR025246">
    <property type="entry name" value="IS30-like_HTH"/>
</dbReference>
<dbReference type="PANTHER" id="PTHR10948">
    <property type="entry name" value="TRANSPOSASE"/>
    <property type="match status" value="1"/>
</dbReference>
<dbReference type="Gene3D" id="3.30.420.10">
    <property type="entry name" value="Ribonuclease H-like superfamily/Ribonuclease H"/>
    <property type="match status" value="1"/>
</dbReference>
<reference evidence="3 4" key="1">
    <citation type="submission" date="2022-06" db="EMBL/GenBank/DDBJ databases">
        <title>Isolation of gut microbiota from human fecal samples.</title>
        <authorList>
            <person name="Pamer E.G."/>
            <person name="Barat B."/>
            <person name="Waligurski E."/>
            <person name="Medina S."/>
            <person name="Paddock L."/>
            <person name="Mostad J."/>
        </authorList>
    </citation>
    <scope>NUCLEOTIDE SEQUENCE [LARGE SCALE GENOMIC DNA]</scope>
    <source>
        <strain evidence="3 4">DFI.9.90</strain>
    </source>
</reference>
<dbReference type="RefSeq" id="WP_008711147.1">
    <property type="nucleotide sequence ID" value="NZ_CABKQM010000007.1"/>
</dbReference>
<dbReference type="EMBL" id="JANFYT010000079">
    <property type="protein sequence ID" value="MCQ4815753.1"/>
    <property type="molecule type" value="Genomic_DNA"/>
</dbReference>
<evidence type="ECO:0000313" key="3">
    <source>
        <dbReference type="EMBL" id="MCQ4815753.1"/>
    </source>
</evidence>
<dbReference type="PROSITE" id="PS50994">
    <property type="entry name" value="INTEGRASE"/>
    <property type="match status" value="1"/>
</dbReference>
<gene>
    <name evidence="3" type="ORF">NE630_15070</name>
</gene>
<dbReference type="InterPro" id="IPR012337">
    <property type="entry name" value="RNaseH-like_sf"/>
</dbReference>
<dbReference type="Pfam" id="PF13936">
    <property type="entry name" value="HTH_38"/>
    <property type="match status" value="1"/>
</dbReference>
<dbReference type="SUPFAM" id="SSF53098">
    <property type="entry name" value="Ribonuclease H-like"/>
    <property type="match status" value="1"/>
</dbReference>
<comment type="caution">
    <text evidence="3">The sequence shown here is derived from an EMBL/GenBank/DDBJ whole genome shotgun (WGS) entry which is preliminary data.</text>
</comment>
<evidence type="ECO:0000256" key="1">
    <source>
        <dbReference type="ARBA" id="ARBA00023172"/>
    </source>
</evidence>
<sequence>MSHQEDTTKERKATPHINRCERDTIERFYKEGLSIGQIALLLKRDKSTIKREIKRGTVTQVKQNPSYSKKVDWSERISYTIYLAEVGQKRYEENRKRCGAKNKVIQCTDMVEFVESKIRSREKWSVDAAVGYAKENRLFRHTFTTKTFYNWIEDRIVRTRNIDLPLKVRRKPKSLRRERKKVLGRSIDERPKHIQERKEFGHWEGDGIVGKEQRGHILTLVERKIGIGMMFCVGDKESSRIVEVLDRLERDYGDSFSKIFKSITFDNGSEFASSEEMERNGRTEIYYAHPYSSFERGTNENWNGIVRRFIPKGSSFEQLTERDMVRISGYINTLPRKRHRYKTPQELWEAELDAIMVTETGRGKVSEQPVPLL</sequence>
<protein>
    <submittedName>
        <fullName evidence="3">IS30 family transposase</fullName>
    </submittedName>
</protein>
<dbReference type="GO" id="GO:0005829">
    <property type="term" value="C:cytosol"/>
    <property type="evidence" value="ECO:0007669"/>
    <property type="project" value="TreeGrafter"/>
</dbReference>
<dbReference type="GO" id="GO:0003676">
    <property type="term" value="F:nucleic acid binding"/>
    <property type="evidence" value="ECO:0007669"/>
    <property type="project" value="InterPro"/>
</dbReference>
<dbReference type="InterPro" id="IPR053392">
    <property type="entry name" value="Transposase_IS30-like"/>
</dbReference>
<dbReference type="GO" id="GO:0015074">
    <property type="term" value="P:DNA integration"/>
    <property type="evidence" value="ECO:0007669"/>
    <property type="project" value="InterPro"/>
</dbReference>
<dbReference type="Proteomes" id="UP001205919">
    <property type="component" value="Unassembled WGS sequence"/>
</dbReference>
<proteinExistence type="predicted"/>
<dbReference type="GO" id="GO:0032196">
    <property type="term" value="P:transposition"/>
    <property type="evidence" value="ECO:0007669"/>
    <property type="project" value="TreeGrafter"/>
</dbReference>
<feature type="domain" description="Integrase catalytic" evidence="2">
    <location>
        <begin position="187"/>
        <end position="352"/>
    </location>
</feature>
<name>A0AAW5KAF0_9BACT</name>
<accession>A0AAW5KAF0</accession>
<dbReference type="PANTHER" id="PTHR10948:SF23">
    <property type="entry name" value="TRANSPOSASE INSI FOR INSERTION SEQUENCE ELEMENT IS30A-RELATED"/>
    <property type="match status" value="1"/>
</dbReference>
<keyword evidence="4" id="KW-1185">Reference proteome</keyword>